<name>A0A7X0DMY5_NOVIT</name>
<sequence length="336" mass="34378">MTTALPPAPAATMACITITGPGGPEVLVPAERPVPQPGPGEVLIAVAAAGVNRPDVIQRQGSYPPPPGASDLPGLEVAGTVVAVGPDVTAPQVGDTVCALLTGGGYASHAIAAAPLCLPVPAGLSLTEAAALPETLFTVWHNVFERAALKAGETLLIHGGSSGIGTTAIQLAAALGARVIVTAGSAEKCAACVALGADRAINYREEDYVAVFKEAGLSADVVLDMVGGDYIGRDLKLMAVEGRHVNIAFLNGSKIQIDMMPVMLKRLSLLGSTLRPQPVANKARMAEGLRATVWPLIEAGRLKPQIHATFPLEQAAAAHAMMESSTHIGKIVLTVE</sequence>
<organism evidence="4 5">
    <name type="scientific">Novispirillum itersonii</name>
    <name type="common">Aquaspirillum itersonii</name>
    <dbReference type="NCBI Taxonomy" id="189"/>
    <lineage>
        <taxon>Bacteria</taxon>
        <taxon>Pseudomonadati</taxon>
        <taxon>Pseudomonadota</taxon>
        <taxon>Alphaproteobacteria</taxon>
        <taxon>Rhodospirillales</taxon>
        <taxon>Novispirillaceae</taxon>
        <taxon>Novispirillum</taxon>
    </lineage>
</organism>
<accession>A0A7X0DMY5</accession>
<dbReference type="CDD" id="cd05276">
    <property type="entry name" value="p53_inducible_oxidoreductase"/>
    <property type="match status" value="1"/>
</dbReference>
<dbReference type="SUPFAM" id="SSF50129">
    <property type="entry name" value="GroES-like"/>
    <property type="match status" value="1"/>
</dbReference>
<evidence type="ECO:0000313" key="4">
    <source>
        <dbReference type="EMBL" id="MBB6211578.1"/>
    </source>
</evidence>
<dbReference type="InterPro" id="IPR013154">
    <property type="entry name" value="ADH-like_N"/>
</dbReference>
<evidence type="ECO:0000259" key="3">
    <source>
        <dbReference type="SMART" id="SM00829"/>
    </source>
</evidence>
<comment type="caution">
    <text evidence="4">The sequence shown here is derived from an EMBL/GenBank/DDBJ whole genome shotgun (WGS) entry which is preliminary data.</text>
</comment>
<dbReference type="SUPFAM" id="SSF51735">
    <property type="entry name" value="NAD(P)-binding Rossmann-fold domains"/>
    <property type="match status" value="1"/>
</dbReference>
<dbReference type="GO" id="GO:0070402">
    <property type="term" value="F:NADPH binding"/>
    <property type="evidence" value="ECO:0007669"/>
    <property type="project" value="TreeGrafter"/>
</dbReference>
<dbReference type="RefSeq" id="WP_184264480.1">
    <property type="nucleotide sequence ID" value="NZ_JACIIX010000012.1"/>
</dbReference>
<dbReference type="InterPro" id="IPR036291">
    <property type="entry name" value="NAD(P)-bd_dom_sf"/>
</dbReference>
<dbReference type="PANTHER" id="PTHR48106">
    <property type="entry name" value="QUINONE OXIDOREDUCTASE PIG3-RELATED"/>
    <property type="match status" value="1"/>
</dbReference>
<evidence type="ECO:0000313" key="5">
    <source>
        <dbReference type="Proteomes" id="UP000544872"/>
    </source>
</evidence>
<keyword evidence="5" id="KW-1185">Reference proteome</keyword>
<dbReference type="SMART" id="SM00829">
    <property type="entry name" value="PKS_ER"/>
    <property type="match status" value="1"/>
</dbReference>
<dbReference type="Pfam" id="PF00107">
    <property type="entry name" value="ADH_zinc_N"/>
    <property type="match status" value="1"/>
</dbReference>
<dbReference type="AlphaFoldDB" id="A0A7X0DMY5"/>
<dbReference type="GO" id="GO:0016651">
    <property type="term" value="F:oxidoreductase activity, acting on NAD(P)H"/>
    <property type="evidence" value="ECO:0007669"/>
    <property type="project" value="TreeGrafter"/>
</dbReference>
<dbReference type="PANTHER" id="PTHR48106:SF8">
    <property type="entry name" value="OS02G0805600 PROTEIN"/>
    <property type="match status" value="1"/>
</dbReference>
<evidence type="ECO:0000256" key="2">
    <source>
        <dbReference type="ARBA" id="ARBA00023002"/>
    </source>
</evidence>
<dbReference type="Proteomes" id="UP000544872">
    <property type="component" value="Unassembled WGS sequence"/>
</dbReference>
<dbReference type="Pfam" id="PF08240">
    <property type="entry name" value="ADH_N"/>
    <property type="match status" value="1"/>
</dbReference>
<dbReference type="InterPro" id="IPR013149">
    <property type="entry name" value="ADH-like_C"/>
</dbReference>
<dbReference type="InterPro" id="IPR020843">
    <property type="entry name" value="ER"/>
</dbReference>
<dbReference type="Gene3D" id="3.90.180.10">
    <property type="entry name" value="Medium-chain alcohol dehydrogenases, catalytic domain"/>
    <property type="match status" value="1"/>
</dbReference>
<dbReference type="InterPro" id="IPR014189">
    <property type="entry name" value="Quinone_OxRdtase_PIG3"/>
</dbReference>
<dbReference type="NCBIfam" id="TIGR02824">
    <property type="entry name" value="quinone_pig3"/>
    <property type="match status" value="1"/>
</dbReference>
<keyword evidence="1" id="KW-0521">NADP</keyword>
<keyword evidence="2" id="KW-0560">Oxidoreductase</keyword>
<dbReference type="EMBL" id="JACIIX010000012">
    <property type="protein sequence ID" value="MBB6211578.1"/>
    <property type="molecule type" value="Genomic_DNA"/>
</dbReference>
<proteinExistence type="predicted"/>
<reference evidence="4 5" key="1">
    <citation type="submission" date="2020-08" db="EMBL/GenBank/DDBJ databases">
        <title>Genomic Encyclopedia of Type Strains, Phase IV (KMG-IV): sequencing the most valuable type-strain genomes for metagenomic binning, comparative biology and taxonomic classification.</title>
        <authorList>
            <person name="Goeker M."/>
        </authorList>
    </citation>
    <scope>NUCLEOTIDE SEQUENCE [LARGE SCALE GENOMIC DNA]</scope>
    <source>
        <strain evidence="4 5">DSM 11590</strain>
    </source>
</reference>
<evidence type="ECO:0000256" key="1">
    <source>
        <dbReference type="ARBA" id="ARBA00022857"/>
    </source>
</evidence>
<gene>
    <name evidence="4" type="ORF">FHS48_003019</name>
</gene>
<dbReference type="InterPro" id="IPR011032">
    <property type="entry name" value="GroES-like_sf"/>
</dbReference>
<dbReference type="Gene3D" id="3.40.50.720">
    <property type="entry name" value="NAD(P)-binding Rossmann-like Domain"/>
    <property type="match status" value="1"/>
</dbReference>
<feature type="domain" description="Enoyl reductase (ER)" evidence="3">
    <location>
        <begin position="22"/>
        <end position="333"/>
    </location>
</feature>
<protein>
    <submittedName>
        <fullName evidence="4">Putative PIG3 family NAD(P)H quinone oxidoreductase</fullName>
    </submittedName>
</protein>